<feature type="domain" description="URB1 N-terminal" evidence="2">
    <location>
        <begin position="111"/>
        <end position="403"/>
    </location>
</feature>
<dbReference type="PANTHER" id="PTHR13500">
    <property type="entry name" value="NUCLEOLAR PRERIBOSOMAL-ASSOCIATED PROTEIN 1"/>
    <property type="match status" value="1"/>
</dbReference>
<sequence>MTTKIVKRKLKPNGVECPVEQKKPKPNNGTNGVQKSKGRPVSQAFRKRKPNGYVEPSAEEKKINKIAENFRKELQSGVMAMSAIRHFLQEVYANPDIAMHYIRCGGTFKPLLDILSSCEKEKLNDIADVLHLVQIVLLRSLDCDETHVKYATKCVRSIMTNYQTVVCSLLQDQGAHAMSSKACALRLLKAVLLVDGETYWRDVLRLVDSSSSKMGMGEYRESLARPEGFIGNSLRTAFIEFNLAFLIDTPTQLVRFWLARHSLVHPLVLNLVYDSTANVILVMKTLRKYVLDNADIDKYIYRTAFTPDILKALVHLYEWVGPEKMEIKEQDKHNVLSAAEEFVLPLLTSRRCFLVPKSIDLERASPRYRQLLQDLKHTHLHEYQRRLVMGMLEMCPEVIPATLDMYGGMLKTKSEHVREMLKQILLLHKPDELIAKLEKTVTAKALSNFVVQSTLPRTMLEHIGTVLDTQRENIPYCFEFLALMVARCEEYLLVIERSGLLDQFGLKKVKLDAINKILTMFPSVDRIMAAMKSHRDNNAAPKREVTLEHAMDILLVCIRTFRAYIDASSFMTTFRDILIKPAYHSTLVERYYLNYEFKAIKVIILLEPQSLSFSSELFPSVLSLLTKAYLNGTPDVKLDATAQLLTLFRNTALFGNRGTEIEFWFQAMDDVEAKELIPELVSFLTVQICKAAERVGQKNVGDSKTIDSGSTTADVIDVGASTENNELRALFARVERETDVPVTSIAAAEALLDAQIERPVADNFFLHIFSNATKRPSKFRQYFDGVVLRYLHYAPHPEIIERVVQTLPGGDNLSTSVRKYAAGWLAGK</sequence>
<dbReference type="Pfam" id="PF11707">
    <property type="entry name" value="Npa1"/>
    <property type="match status" value="1"/>
</dbReference>
<evidence type="ECO:0000313" key="3">
    <source>
        <dbReference type="EnsemblMetazoa" id="AMAM021096-PA"/>
    </source>
</evidence>
<reference evidence="3" key="2">
    <citation type="submission" date="2020-05" db="UniProtKB">
        <authorList>
            <consortium name="EnsemblMetazoa"/>
        </authorList>
    </citation>
    <scope>IDENTIFICATION</scope>
    <source>
        <strain evidence="3">maculatus3</strain>
    </source>
</reference>
<dbReference type="EnsemblMetazoa" id="AMAM021096-RA">
    <property type="protein sequence ID" value="AMAM021096-PA"/>
    <property type="gene ID" value="AMAM021096"/>
</dbReference>
<dbReference type="PANTHER" id="PTHR13500:SF0">
    <property type="entry name" value="NUCLEOLAR PRE-RIBOSOMAL-ASSOCIATED PROTEIN 1"/>
    <property type="match status" value="1"/>
</dbReference>
<feature type="compositionally biased region" description="Basic residues" evidence="1">
    <location>
        <begin position="1"/>
        <end position="11"/>
    </location>
</feature>
<name>A0A182T7B4_9DIPT</name>
<dbReference type="GO" id="GO:0000466">
    <property type="term" value="P:maturation of 5.8S rRNA from tricistronic rRNA transcript (SSU-rRNA, 5.8S rRNA, LSU-rRNA)"/>
    <property type="evidence" value="ECO:0007669"/>
    <property type="project" value="TreeGrafter"/>
</dbReference>
<evidence type="ECO:0000313" key="4">
    <source>
        <dbReference type="Proteomes" id="UP000075901"/>
    </source>
</evidence>
<evidence type="ECO:0000256" key="1">
    <source>
        <dbReference type="SAM" id="MobiDB-lite"/>
    </source>
</evidence>
<evidence type="ECO:0000259" key="2">
    <source>
        <dbReference type="Pfam" id="PF11707"/>
    </source>
</evidence>
<keyword evidence="4" id="KW-1185">Reference proteome</keyword>
<dbReference type="GO" id="GO:0000463">
    <property type="term" value="P:maturation of LSU-rRNA from tricistronic rRNA transcript (SSU-rRNA, 5.8S rRNA, LSU-rRNA)"/>
    <property type="evidence" value="ECO:0007669"/>
    <property type="project" value="TreeGrafter"/>
</dbReference>
<dbReference type="InterPro" id="IPR039844">
    <property type="entry name" value="URB1"/>
</dbReference>
<dbReference type="AlphaFoldDB" id="A0A182T7B4"/>
<accession>A0A182T7B4</accession>
<dbReference type="GO" id="GO:0005730">
    <property type="term" value="C:nucleolus"/>
    <property type="evidence" value="ECO:0007669"/>
    <property type="project" value="TreeGrafter"/>
</dbReference>
<dbReference type="VEuPathDB" id="VectorBase:AMAM021096"/>
<dbReference type="Proteomes" id="UP000075901">
    <property type="component" value="Unassembled WGS sequence"/>
</dbReference>
<dbReference type="InterPro" id="IPR021714">
    <property type="entry name" value="URB1_N"/>
</dbReference>
<organism evidence="3 4">
    <name type="scientific">Anopheles maculatus</name>
    <dbReference type="NCBI Taxonomy" id="74869"/>
    <lineage>
        <taxon>Eukaryota</taxon>
        <taxon>Metazoa</taxon>
        <taxon>Ecdysozoa</taxon>
        <taxon>Arthropoda</taxon>
        <taxon>Hexapoda</taxon>
        <taxon>Insecta</taxon>
        <taxon>Pterygota</taxon>
        <taxon>Neoptera</taxon>
        <taxon>Endopterygota</taxon>
        <taxon>Diptera</taxon>
        <taxon>Nematocera</taxon>
        <taxon>Culicoidea</taxon>
        <taxon>Culicidae</taxon>
        <taxon>Anophelinae</taxon>
        <taxon>Anopheles</taxon>
        <taxon>Anopheles maculatus group</taxon>
    </lineage>
</organism>
<protein>
    <submittedName>
        <fullName evidence="3">Npa1 domain-containing protein</fullName>
    </submittedName>
</protein>
<reference evidence="4" key="1">
    <citation type="submission" date="2013-09" db="EMBL/GenBank/DDBJ databases">
        <title>The Genome Sequence of Anopheles maculatus species B.</title>
        <authorList>
            <consortium name="The Broad Institute Genomics Platform"/>
            <person name="Neafsey D.E."/>
            <person name="Besansky N."/>
            <person name="Howell P."/>
            <person name="Walton C."/>
            <person name="Young S.K."/>
            <person name="Zeng Q."/>
            <person name="Gargeya S."/>
            <person name="Fitzgerald M."/>
            <person name="Haas B."/>
            <person name="Abouelleil A."/>
            <person name="Allen A.W."/>
            <person name="Alvarado L."/>
            <person name="Arachchi H.M."/>
            <person name="Berlin A.M."/>
            <person name="Chapman S.B."/>
            <person name="Gainer-Dewar J."/>
            <person name="Goldberg J."/>
            <person name="Griggs A."/>
            <person name="Gujja S."/>
            <person name="Hansen M."/>
            <person name="Howarth C."/>
            <person name="Imamovic A."/>
            <person name="Ireland A."/>
            <person name="Larimer J."/>
            <person name="McCowan C."/>
            <person name="Murphy C."/>
            <person name="Pearson M."/>
            <person name="Poon T.W."/>
            <person name="Priest M."/>
            <person name="Roberts A."/>
            <person name="Saif S."/>
            <person name="Shea T."/>
            <person name="Sisk P."/>
            <person name="Sykes S."/>
            <person name="Wortman J."/>
            <person name="Nusbaum C."/>
            <person name="Birren B."/>
        </authorList>
    </citation>
    <scope>NUCLEOTIDE SEQUENCE [LARGE SCALE GENOMIC DNA]</scope>
    <source>
        <strain evidence="4">maculatus3</strain>
    </source>
</reference>
<feature type="region of interest" description="Disordered" evidence="1">
    <location>
        <begin position="1"/>
        <end position="57"/>
    </location>
</feature>
<proteinExistence type="predicted"/>